<dbReference type="Proteomes" id="UP000467130">
    <property type="component" value="Chromosome"/>
</dbReference>
<reference evidence="2 3" key="1">
    <citation type="journal article" date="2019" name="Emerg. Microbes Infect.">
        <title>Comprehensive subspecies identification of 175 nontuberculous mycobacteria species based on 7547 genomic profiles.</title>
        <authorList>
            <person name="Matsumoto Y."/>
            <person name="Kinjo T."/>
            <person name="Motooka D."/>
            <person name="Nabeya D."/>
            <person name="Jung N."/>
            <person name="Uechi K."/>
            <person name="Horii T."/>
            <person name="Iida T."/>
            <person name="Fujita J."/>
            <person name="Nakamura S."/>
        </authorList>
    </citation>
    <scope>NUCLEOTIDE SEQUENCE [LARGE SCALE GENOMIC DNA]</scope>
    <source>
        <strain evidence="2 3">JCM 17783</strain>
    </source>
</reference>
<dbReference type="AlphaFoldDB" id="A0A7I7Q7J2"/>
<organism evidence="2 3">
    <name type="scientific">Mycobacterium stomatepiae</name>
    <dbReference type="NCBI Taxonomy" id="470076"/>
    <lineage>
        <taxon>Bacteria</taxon>
        <taxon>Bacillati</taxon>
        <taxon>Actinomycetota</taxon>
        <taxon>Actinomycetes</taxon>
        <taxon>Mycobacteriales</taxon>
        <taxon>Mycobacteriaceae</taxon>
        <taxon>Mycobacterium</taxon>
        <taxon>Mycobacterium simiae complex</taxon>
    </lineage>
</organism>
<accession>A0A7I7Q7J2</accession>
<proteinExistence type="predicted"/>
<dbReference type="EMBL" id="AP022587">
    <property type="protein sequence ID" value="BBY22314.1"/>
    <property type="molecule type" value="Genomic_DNA"/>
</dbReference>
<keyword evidence="3" id="KW-1185">Reference proteome</keyword>
<sequence>MLELSPRDNPGVYRQGVTKAQADTDVEIGRHVAQTAERLHGRLAELTSDMHRFLEEEIPELRGDGRVTELLRPSVEGNVDTVLRALRYGIAVERIEAPTAAFEYARRLAQHGVPVNALVRAYRLGQRLTNELVFNEVRLIDTSEQARYSVIEKISGTIFEYIDWISQQVVVVYEDERERWLENQNSLRALRVREVLAASKTVDVDEVTTAIRYPLRWHHLAPVVSGSGQ</sequence>
<dbReference type="KEGG" id="msto:MSTO_25190"/>
<name>A0A7I7Q7J2_9MYCO</name>
<protein>
    <recommendedName>
        <fullName evidence="1">RsbT co-antagonist protein RsbRD N-terminal domain-containing protein</fullName>
    </recommendedName>
</protein>
<feature type="domain" description="RsbT co-antagonist protein RsbRD N-terminal" evidence="1">
    <location>
        <begin position="45"/>
        <end position="188"/>
    </location>
</feature>
<dbReference type="Pfam" id="PF14361">
    <property type="entry name" value="RsbRD_N"/>
    <property type="match status" value="1"/>
</dbReference>
<evidence type="ECO:0000259" key="1">
    <source>
        <dbReference type="Pfam" id="PF14361"/>
    </source>
</evidence>
<gene>
    <name evidence="2" type="ORF">MSTO_25190</name>
</gene>
<evidence type="ECO:0000313" key="3">
    <source>
        <dbReference type="Proteomes" id="UP000467130"/>
    </source>
</evidence>
<evidence type="ECO:0000313" key="2">
    <source>
        <dbReference type="EMBL" id="BBY22314.1"/>
    </source>
</evidence>
<dbReference type="InterPro" id="IPR025751">
    <property type="entry name" value="RsbRD_N_dom"/>
</dbReference>